<keyword evidence="1" id="KW-0808">Transferase</keyword>
<dbReference type="CDD" id="cd02513">
    <property type="entry name" value="CMP-NeuAc_Synthase"/>
    <property type="match status" value="1"/>
</dbReference>
<dbReference type="RefSeq" id="WP_115866920.1">
    <property type="nucleotide sequence ID" value="NZ_QREG01000003.1"/>
</dbReference>
<comment type="caution">
    <text evidence="1">The sequence shown here is derived from an EMBL/GenBank/DDBJ whole genome shotgun (WGS) entry which is preliminary data.</text>
</comment>
<sequence length="224" mass="25689">MFALIPARGGSKGIPRKNIRKLAGKPLIHYAIESARKVFPDEKIIVSTDDEEIKSVVEETGLKVFFIRPSILATDNSSTRDVILHAVNFLESMEKSSDPIVLLQPTSPFRNDKHIQEALDIYSDDLDMVVGVTETKSNPYYVLYEEDDDQFLQKSKIGRFTRRQDCPKVWEFNGAIYILNKESIVNCPMTDFKKIRKYVMDEISSIDIDTEHDWLLAETIINRS</sequence>
<dbReference type="SUPFAM" id="SSF53448">
    <property type="entry name" value="Nucleotide-diphospho-sugar transferases"/>
    <property type="match status" value="1"/>
</dbReference>
<gene>
    <name evidence="1" type="ORF">C7460_103154</name>
</gene>
<dbReference type="GO" id="GO:0008781">
    <property type="term" value="F:N-acylneuraminate cytidylyltransferase activity"/>
    <property type="evidence" value="ECO:0007669"/>
    <property type="project" value="TreeGrafter"/>
</dbReference>
<dbReference type="EMBL" id="QREG01000003">
    <property type="protein sequence ID" value="REE01637.1"/>
    <property type="molecule type" value="Genomic_DNA"/>
</dbReference>
<keyword evidence="1" id="KW-0548">Nucleotidyltransferase</keyword>
<keyword evidence="2" id="KW-1185">Reference proteome</keyword>
<dbReference type="Proteomes" id="UP000256779">
    <property type="component" value="Unassembled WGS sequence"/>
</dbReference>
<accession>A0A3D9L639</accession>
<reference evidence="1 2" key="1">
    <citation type="submission" date="2018-07" db="EMBL/GenBank/DDBJ databases">
        <title>Genomic Encyclopedia of Type Strains, Phase IV (KMG-IV): sequencing the most valuable type-strain genomes for metagenomic binning, comparative biology and taxonomic classification.</title>
        <authorList>
            <person name="Goeker M."/>
        </authorList>
    </citation>
    <scope>NUCLEOTIDE SEQUENCE [LARGE SCALE GENOMIC DNA]</scope>
    <source>
        <strain evidence="1 2">DSM 4134</strain>
    </source>
</reference>
<dbReference type="InterPro" id="IPR003329">
    <property type="entry name" value="Cytidylyl_trans"/>
</dbReference>
<dbReference type="OrthoDB" id="9805604at2"/>
<protein>
    <submittedName>
        <fullName evidence="1">N-acylneuraminate cytidylyltransferase</fullName>
    </submittedName>
</protein>
<dbReference type="PANTHER" id="PTHR21485:SF6">
    <property type="entry name" value="N-ACYLNEURAMINATE CYTIDYLYLTRANSFERASE-RELATED"/>
    <property type="match status" value="1"/>
</dbReference>
<dbReference type="InterPro" id="IPR050793">
    <property type="entry name" value="CMP-NeuNAc_synthase"/>
</dbReference>
<name>A0A3D9L639_MARFU</name>
<evidence type="ECO:0000313" key="1">
    <source>
        <dbReference type="EMBL" id="REE01637.1"/>
    </source>
</evidence>
<dbReference type="PANTHER" id="PTHR21485">
    <property type="entry name" value="HAD SUPERFAMILY MEMBERS CMAS AND KDSC"/>
    <property type="match status" value="1"/>
</dbReference>
<dbReference type="AlphaFoldDB" id="A0A3D9L639"/>
<dbReference type="Gene3D" id="3.90.550.10">
    <property type="entry name" value="Spore Coat Polysaccharide Biosynthesis Protein SpsA, Chain A"/>
    <property type="match status" value="1"/>
</dbReference>
<evidence type="ECO:0000313" key="2">
    <source>
        <dbReference type="Proteomes" id="UP000256779"/>
    </source>
</evidence>
<dbReference type="Pfam" id="PF02348">
    <property type="entry name" value="CTP_transf_3"/>
    <property type="match status" value="1"/>
</dbReference>
<proteinExistence type="predicted"/>
<dbReference type="InterPro" id="IPR029044">
    <property type="entry name" value="Nucleotide-diphossugar_trans"/>
</dbReference>
<organism evidence="1 2">
    <name type="scientific">Marinoscillum furvescens DSM 4134</name>
    <dbReference type="NCBI Taxonomy" id="1122208"/>
    <lineage>
        <taxon>Bacteria</taxon>
        <taxon>Pseudomonadati</taxon>
        <taxon>Bacteroidota</taxon>
        <taxon>Cytophagia</taxon>
        <taxon>Cytophagales</taxon>
        <taxon>Reichenbachiellaceae</taxon>
        <taxon>Marinoscillum</taxon>
    </lineage>
</organism>